<feature type="transmembrane region" description="Helical" evidence="6">
    <location>
        <begin position="394"/>
        <end position="413"/>
    </location>
</feature>
<sequence length="1034" mass="112909">MPDAEPVDKYSIADGEDRDDEAAFWEGFFERLKPLKEASDRAREGFTSSFVGEGLDTLAQLVDDASDAARGATRRTVELTYSSILRSPASIVILLLLLTAVVGRDAMEFEHQINGDVEIYLPDGADSTALLKQVREQWATDIFILYVQTDNAIADPSFRGVENITHVDILKQISWIEGDDQNRGIGGYQSGLDYNKGDRGDIDGVVWVLSPAQIIKEANSSSYRFNCAVEKHGLPTGPNEECILSSMNPYEGYSIPEGSGAQERVDRFVEDAEPLLSNFVRDTNGDGIWDTGVVVMGLKFDMSDTAITARPNPKGTTEENPEGILRDHKAFIIHAELLIYEESDPSDCQLCHRVYSTPTSTMDEFTSIEERKAITITGLTPVLHDVSDAIYLELVDRMLPISLILVALAMLILHRNPKVIIICGAPILMSLAITFGITVWADIMLTPMIISVGPILVGLGVDYALHLTNRIEENRIDLIEERLEMTWAAQRDGLQTEDVDPWDPHISLMATVRAVLTTGHAIFLSALTTIIGFSVLRWPSLVPIEPMRTVGTTLLLGISTTFVLSMLMVPALVQLLRYRKVQFKAFDAFWEKVGEVPIKATLVVILVATFFTAAGASILSEELGKGITGASDEVPPGLESYEALSEYSEVFEAGQTNMFIVDATGRGGQNGTAPIRDLPILDAIDYMQVQKIDLVANTTTISLVTVLRSIHVDVVVGGLEIYDQSLWEILHDECWDESTNPLRPDCWAYSVSSREDMVNIAFDTLSPEVRSMLMNVDQGTGETKTLVYVNQPYINLADAGVLRDAIDGYLTGPAGCGTAWTCQALGITQVFNSLLTGGLPVSIDINDGIHEAQSKTTVATMLILLLTMAILFRSPRLAFFTMVAVGVVVIWQPLLMRGGGVNVNVFTAMIGTIVFGIGVDDSIHIIDRIKDERETPAGIVKSVAKTGQTIFETTVTTCAGLSAGLFVAIPGLQNFFVLMMLLLILALLTSSILLPALIVAFHEFSSRITGSGSWLDYEESGTLSEEAVLDAVIE</sequence>
<evidence type="ECO:0000256" key="6">
    <source>
        <dbReference type="SAM" id="Phobius"/>
    </source>
</evidence>
<dbReference type="PANTHER" id="PTHR33406:SF12">
    <property type="entry name" value="BLR2997 PROTEIN"/>
    <property type="match status" value="1"/>
</dbReference>
<proteinExistence type="predicted"/>
<evidence type="ECO:0000256" key="2">
    <source>
        <dbReference type="ARBA" id="ARBA00022475"/>
    </source>
</evidence>
<evidence type="ECO:0000256" key="5">
    <source>
        <dbReference type="ARBA" id="ARBA00023136"/>
    </source>
</evidence>
<feature type="transmembrane region" description="Helical" evidence="6">
    <location>
        <begin position="877"/>
        <end position="895"/>
    </location>
</feature>
<name>A0A2V3HWV1_9ARCH</name>
<comment type="caution">
    <text evidence="8">The sequence shown here is derived from an EMBL/GenBank/DDBJ whole genome shotgun (WGS) entry which is preliminary data.</text>
</comment>
<feature type="transmembrane region" description="Helical" evidence="6">
    <location>
        <begin position="420"/>
        <end position="441"/>
    </location>
</feature>
<comment type="subcellular location">
    <subcellularLocation>
        <location evidence="1">Cell membrane</location>
        <topology evidence="1">Multi-pass membrane protein</topology>
    </subcellularLocation>
</comment>
<keyword evidence="4 6" id="KW-1133">Transmembrane helix</keyword>
<evidence type="ECO:0000256" key="1">
    <source>
        <dbReference type="ARBA" id="ARBA00004651"/>
    </source>
</evidence>
<organism evidence="8 9">
    <name type="scientific">Candidatus Thalassarchaeum betae</name>
    <dbReference type="NCBI Taxonomy" id="2599289"/>
    <lineage>
        <taxon>Archaea</taxon>
        <taxon>Methanobacteriati</taxon>
        <taxon>Thermoplasmatota</taxon>
        <taxon>Candidatus Poseidoniia</taxon>
        <taxon>Candidatus Poseidoniales</taxon>
        <taxon>Candidatus Thalassarchaeaceae</taxon>
        <taxon>Candidatus Thalassarchaeum</taxon>
    </lineage>
</organism>
<dbReference type="Pfam" id="PF03176">
    <property type="entry name" value="MMPL"/>
    <property type="match status" value="3"/>
</dbReference>
<dbReference type="EMBL" id="PSPG01000002">
    <property type="protein sequence ID" value="PXF22221.1"/>
    <property type="molecule type" value="Genomic_DNA"/>
</dbReference>
<dbReference type="Proteomes" id="UP000248161">
    <property type="component" value="Unassembled WGS sequence"/>
</dbReference>
<dbReference type="InterPro" id="IPR050545">
    <property type="entry name" value="Mycobact_MmpL"/>
</dbReference>
<gene>
    <name evidence="8" type="ORF">CXX69_01175</name>
</gene>
<feature type="transmembrane region" description="Helical" evidence="6">
    <location>
        <begin position="514"/>
        <end position="534"/>
    </location>
</feature>
<evidence type="ECO:0000256" key="4">
    <source>
        <dbReference type="ARBA" id="ARBA00022989"/>
    </source>
</evidence>
<dbReference type="AlphaFoldDB" id="A0A2V3HWV1"/>
<feature type="transmembrane region" description="Helical" evidence="6">
    <location>
        <begin position="596"/>
        <end position="619"/>
    </location>
</feature>
<feature type="transmembrane region" description="Helical" evidence="6">
    <location>
        <begin position="554"/>
        <end position="576"/>
    </location>
</feature>
<dbReference type="SUPFAM" id="SSF82866">
    <property type="entry name" value="Multidrug efflux transporter AcrB transmembrane domain"/>
    <property type="match status" value="2"/>
</dbReference>
<evidence type="ECO:0000256" key="3">
    <source>
        <dbReference type="ARBA" id="ARBA00022692"/>
    </source>
</evidence>
<feature type="transmembrane region" description="Helical" evidence="6">
    <location>
        <begin position="447"/>
        <end position="465"/>
    </location>
</feature>
<dbReference type="InterPro" id="IPR000731">
    <property type="entry name" value="SSD"/>
</dbReference>
<protein>
    <recommendedName>
        <fullName evidence="7">SSD domain-containing protein</fullName>
    </recommendedName>
</protein>
<dbReference type="InterPro" id="IPR004869">
    <property type="entry name" value="MMPL_dom"/>
</dbReference>
<keyword evidence="5 6" id="KW-0472">Membrane</keyword>
<evidence type="ECO:0000313" key="9">
    <source>
        <dbReference type="Proteomes" id="UP000248161"/>
    </source>
</evidence>
<keyword evidence="3 6" id="KW-0812">Transmembrane</keyword>
<keyword evidence="2" id="KW-1003">Cell membrane</keyword>
<accession>A0A2V3HWV1</accession>
<dbReference type="GO" id="GO:0005886">
    <property type="term" value="C:plasma membrane"/>
    <property type="evidence" value="ECO:0007669"/>
    <property type="project" value="UniProtKB-SubCell"/>
</dbReference>
<dbReference type="PROSITE" id="PS50156">
    <property type="entry name" value="SSD"/>
    <property type="match status" value="1"/>
</dbReference>
<feature type="domain" description="SSD" evidence="7">
    <location>
        <begin position="913"/>
        <end position="1000"/>
    </location>
</feature>
<feature type="transmembrane region" description="Helical" evidence="6">
    <location>
        <begin position="975"/>
        <end position="1001"/>
    </location>
</feature>
<evidence type="ECO:0000259" key="7">
    <source>
        <dbReference type="PROSITE" id="PS50156"/>
    </source>
</evidence>
<feature type="transmembrane region" description="Helical" evidence="6">
    <location>
        <begin position="950"/>
        <end position="969"/>
    </location>
</feature>
<reference evidence="8 9" key="1">
    <citation type="journal article" date="2015" name="Nat. Commun.">
        <title>Genomic and transcriptomic evidence for scavenging of diverse organic compounds by widespread deep-sea archaea.</title>
        <authorList>
            <person name="Li M."/>
            <person name="Baker B.J."/>
            <person name="Anantharaman K."/>
            <person name="Jain S."/>
            <person name="Breier J.A."/>
            <person name="Dick G.J."/>
        </authorList>
    </citation>
    <scope>NUCLEOTIDE SEQUENCE [LARGE SCALE GENOMIC DNA]</scope>
    <source>
        <strain evidence="8">Cayman_51_deep</strain>
    </source>
</reference>
<feature type="transmembrane region" description="Helical" evidence="6">
    <location>
        <begin position="901"/>
        <end position="919"/>
    </location>
</feature>
<dbReference type="Gene3D" id="1.20.1640.10">
    <property type="entry name" value="Multidrug efflux transporter AcrB transmembrane domain"/>
    <property type="match status" value="2"/>
</dbReference>
<dbReference type="PANTHER" id="PTHR33406">
    <property type="entry name" value="MEMBRANE PROTEIN MJ1562-RELATED"/>
    <property type="match status" value="1"/>
</dbReference>
<evidence type="ECO:0000313" key="8">
    <source>
        <dbReference type="EMBL" id="PXF22221.1"/>
    </source>
</evidence>